<protein>
    <submittedName>
        <fullName evidence="3">Transposase</fullName>
    </submittedName>
</protein>
<feature type="transmembrane region" description="Helical" evidence="1">
    <location>
        <begin position="91"/>
        <end position="108"/>
    </location>
</feature>
<evidence type="ECO:0000313" key="4">
    <source>
        <dbReference type="Proteomes" id="UP000219922"/>
    </source>
</evidence>
<comment type="caution">
    <text evidence="3">The sequence shown here is derived from an EMBL/GenBank/DDBJ whole genome shotgun (WGS) entry which is preliminary data.</text>
</comment>
<dbReference type="GO" id="GO:0004803">
    <property type="term" value="F:transposase activity"/>
    <property type="evidence" value="ECO:0007669"/>
    <property type="project" value="InterPro"/>
</dbReference>
<feature type="domain" description="Tn3 transposase DDE" evidence="2">
    <location>
        <begin position="67"/>
        <end position="141"/>
    </location>
</feature>
<dbReference type="AlphaFoldDB" id="A0A9X6SYD0"/>
<proteinExistence type="predicted"/>
<keyword evidence="1" id="KW-0472">Membrane</keyword>
<gene>
    <name evidence="3" type="ORF">CON36_16975</name>
</gene>
<name>A0A9X6SYD0_BACCE</name>
<dbReference type="EMBL" id="NVMX01000022">
    <property type="protein sequence ID" value="PDZ97586.1"/>
    <property type="molecule type" value="Genomic_DNA"/>
</dbReference>
<reference evidence="3 4" key="1">
    <citation type="submission" date="2017-09" db="EMBL/GenBank/DDBJ databases">
        <title>Large-scale bioinformatics analysis of Bacillus genomes uncovers conserved roles of natural products in bacterial physiology.</title>
        <authorList>
            <consortium name="Agbiome Team Llc"/>
            <person name="Bleich R.M."/>
            <person name="Grubbs K.J."/>
            <person name="Santa Maria K.C."/>
            <person name="Allen S.E."/>
            <person name="Farag S."/>
            <person name="Shank E.A."/>
            <person name="Bowers A."/>
        </authorList>
    </citation>
    <scope>NUCLEOTIDE SEQUENCE [LARGE SCALE GENOMIC DNA]</scope>
    <source>
        <strain evidence="3 4">AFS092789</strain>
    </source>
</reference>
<dbReference type="Proteomes" id="UP000219922">
    <property type="component" value="Unassembled WGS sequence"/>
</dbReference>
<evidence type="ECO:0000256" key="1">
    <source>
        <dbReference type="SAM" id="Phobius"/>
    </source>
</evidence>
<organism evidence="3 4">
    <name type="scientific">Bacillus cereus</name>
    <dbReference type="NCBI Taxonomy" id="1396"/>
    <lineage>
        <taxon>Bacteria</taxon>
        <taxon>Bacillati</taxon>
        <taxon>Bacillota</taxon>
        <taxon>Bacilli</taxon>
        <taxon>Bacillales</taxon>
        <taxon>Bacillaceae</taxon>
        <taxon>Bacillus</taxon>
        <taxon>Bacillus cereus group</taxon>
    </lineage>
</organism>
<evidence type="ECO:0000313" key="3">
    <source>
        <dbReference type="EMBL" id="PDZ97586.1"/>
    </source>
</evidence>
<dbReference type="InterPro" id="IPR002513">
    <property type="entry name" value="Tn3_Tnp_DDE_dom"/>
</dbReference>
<feature type="transmembrane region" description="Helical" evidence="1">
    <location>
        <begin position="52"/>
        <end position="71"/>
    </location>
</feature>
<dbReference type="Pfam" id="PF01526">
    <property type="entry name" value="DDE_Tnp_Tn3"/>
    <property type="match status" value="1"/>
</dbReference>
<keyword evidence="1" id="KW-0812">Transmembrane</keyword>
<dbReference type="GO" id="GO:0006313">
    <property type="term" value="P:DNA transposition"/>
    <property type="evidence" value="ECO:0007669"/>
    <property type="project" value="InterPro"/>
</dbReference>
<accession>A0A9X6SYD0</accession>
<sequence length="151" mass="18020">MKLPVLSNIHLFNRSIIIIFLSYIRECFVLLSHYNKKRKRKTSNFLTNIRAFLQFCHFVNVLISLPFAIFFGKHSELRERVLQDKLQRSSALNLLINAISMWHIIYLSKAIKALKKKEQFDEELLKHSSPVGWEHINFLVEYRFSKRDLLN</sequence>
<feature type="transmembrane region" description="Helical" evidence="1">
    <location>
        <begin position="12"/>
        <end position="31"/>
    </location>
</feature>
<evidence type="ECO:0000259" key="2">
    <source>
        <dbReference type="Pfam" id="PF01526"/>
    </source>
</evidence>
<keyword evidence="1" id="KW-1133">Transmembrane helix</keyword>